<evidence type="ECO:0000256" key="2">
    <source>
        <dbReference type="ARBA" id="ARBA00022801"/>
    </source>
</evidence>
<keyword evidence="5" id="KW-0106">Calcium</keyword>
<evidence type="ECO:0000313" key="7">
    <source>
        <dbReference type="Proteomes" id="UP000595046"/>
    </source>
</evidence>
<evidence type="ECO:0000256" key="4">
    <source>
        <dbReference type="PIRSR" id="PIRSR001227-1"/>
    </source>
</evidence>
<reference evidence="7" key="1">
    <citation type="submission" date="2020-02" db="EMBL/GenBank/DDBJ databases">
        <title>Streptomyces sp. ASO4wet.</title>
        <authorList>
            <person name="Risdian C."/>
            <person name="Landwehr W."/>
            <person name="Schupp P."/>
            <person name="Wink J."/>
        </authorList>
    </citation>
    <scope>NUCLEOTIDE SEQUENCE [LARGE SCALE GENOMIC DNA]</scope>
    <source>
        <strain evidence="7">ASO4wet</strain>
    </source>
</reference>
<dbReference type="GO" id="GO:0017000">
    <property type="term" value="P:antibiotic biosynthetic process"/>
    <property type="evidence" value="ECO:0007669"/>
    <property type="project" value="InterPro"/>
</dbReference>
<dbReference type="InterPro" id="IPR002692">
    <property type="entry name" value="S45"/>
</dbReference>
<gene>
    <name evidence="6" type="ORF">G4Z16_29895</name>
</gene>
<dbReference type="AlphaFoldDB" id="A0A7T1TBJ4"/>
<comment type="cofactor">
    <cofactor evidence="5">
        <name>Ca(2+)</name>
        <dbReference type="ChEBI" id="CHEBI:29108"/>
    </cofactor>
    <text evidence="5">Binds 1 Ca(2+) ion per dimer.</text>
</comment>
<evidence type="ECO:0000256" key="5">
    <source>
        <dbReference type="PIRSR" id="PIRSR001227-2"/>
    </source>
</evidence>
<comment type="similarity">
    <text evidence="1">Belongs to the peptidase S45 family.</text>
</comment>
<dbReference type="InterPro" id="IPR043147">
    <property type="entry name" value="Penicillin_amidase_A-knob"/>
</dbReference>
<dbReference type="Proteomes" id="UP000595046">
    <property type="component" value="Chromosome"/>
</dbReference>
<dbReference type="Pfam" id="PF01804">
    <property type="entry name" value="Penicil_amidase"/>
    <property type="match status" value="1"/>
</dbReference>
<dbReference type="GO" id="GO:0016811">
    <property type="term" value="F:hydrolase activity, acting on carbon-nitrogen (but not peptide) bonds, in linear amides"/>
    <property type="evidence" value="ECO:0007669"/>
    <property type="project" value="InterPro"/>
</dbReference>
<accession>A0A7T1TBJ4</accession>
<dbReference type="Gene3D" id="3.60.20.10">
    <property type="entry name" value="Glutamine Phosphoribosylpyrophosphate, subunit 1, domain 1"/>
    <property type="match status" value="1"/>
</dbReference>
<dbReference type="GO" id="GO:0046872">
    <property type="term" value="F:metal ion binding"/>
    <property type="evidence" value="ECO:0007669"/>
    <property type="project" value="UniProtKB-KW"/>
</dbReference>
<evidence type="ECO:0000256" key="1">
    <source>
        <dbReference type="ARBA" id="ARBA00006586"/>
    </source>
</evidence>
<dbReference type="KEGG" id="sbat:G4Z16_29895"/>
<evidence type="ECO:0000256" key="3">
    <source>
        <dbReference type="ARBA" id="ARBA00023145"/>
    </source>
</evidence>
<feature type="active site" description="Nucleophile" evidence="4">
    <location>
        <position position="240"/>
    </location>
</feature>
<dbReference type="EMBL" id="CP048882">
    <property type="protein sequence ID" value="QPP09932.1"/>
    <property type="molecule type" value="Genomic_DNA"/>
</dbReference>
<organism evidence="6 7">
    <name type="scientific">Streptomyces bathyalis</name>
    <dbReference type="NCBI Taxonomy" id="2710756"/>
    <lineage>
        <taxon>Bacteria</taxon>
        <taxon>Bacillati</taxon>
        <taxon>Actinomycetota</taxon>
        <taxon>Actinomycetes</taxon>
        <taxon>Kitasatosporales</taxon>
        <taxon>Streptomycetaceae</taxon>
        <taxon>Streptomyces</taxon>
    </lineage>
</organism>
<dbReference type="Gene3D" id="1.10.1400.10">
    <property type="match status" value="1"/>
</dbReference>
<name>A0A7T1TBJ4_9ACTN</name>
<feature type="binding site" evidence="5">
    <location>
        <position position="315"/>
    </location>
    <ligand>
        <name>Ca(2+)</name>
        <dbReference type="ChEBI" id="CHEBI:29108"/>
    </ligand>
</feature>
<keyword evidence="3" id="KW-0865">Zymogen</keyword>
<dbReference type="Gene3D" id="1.10.439.10">
    <property type="entry name" value="Penicillin Amidohydrolase, domain 1"/>
    <property type="match status" value="1"/>
</dbReference>
<protein>
    <submittedName>
        <fullName evidence="6">Penicillin acylase family protein</fullName>
    </submittedName>
</protein>
<keyword evidence="7" id="KW-1185">Reference proteome</keyword>
<proteinExistence type="inferred from homology"/>
<dbReference type="CDD" id="cd03747">
    <property type="entry name" value="Ntn_PGA_like"/>
    <property type="match status" value="1"/>
</dbReference>
<dbReference type="InterPro" id="IPR023343">
    <property type="entry name" value="Penicillin_amidase_dom1"/>
</dbReference>
<dbReference type="PANTHER" id="PTHR34218">
    <property type="entry name" value="PEPTIDASE S45 PENICILLIN AMIDASE"/>
    <property type="match status" value="1"/>
</dbReference>
<dbReference type="PANTHER" id="PTHR34218:SF4">
    <property type="entry name" value="ACYL-HOMOSERINE LACTONE ACYLASE QUIP"/>
    <property type="match status" value="1"/>
</dbReference>
<feature type="binding site" evidence="5">
    <location>
        <position position="312"/>
    </location>
    <ligand>
        <name>Ca(2+)</name>
        <dbReference type="ChEBI" id="CHEBI:29108"/>
    </ligand>
</feature>
<dbReference type="SUPFAM" id="SSF56235">
    <property type="entry name" value="N-terminal nucleophile aminohydrolases (Ntn hydrolases)"/>
    <property type="match status" value="1"/>
</dbReference>
<dbReference type="PIRSF" id="PIRSF001227">
    <property type="entry name" value="Pen_acylase"/>
    <property type="match status" value="1"/>
</dbReference>
<dbReference type="InterPro" id="IPR029055">
    <property type="entry name" value="Ntn_hydrolases_N"/>
</dbReference>
<evidence type="ECO:0000313" key="6">
    <source>
        <dbReference type="EMBL" id="QPP09932.1"/>
    </source>
</evidence>
<keyword evidence="2" id="KW-0378">Hydrolase</keyword>
<dbReference type="Gene3D" id="2.30.120.10">
    <property type="match status" value="1"/>
</dbReference>
<sequence>MGGSQKVPDTQESQTVFAVAGLGAPVEIRIDRWGVPHLYASSRQDLFLAQGFNAARDRLFQIDLWRRRGLGLLSEVFGERYLEHDRAARLFLYRGAMDDEWRSYGPDVEPAARAFTAGVNAFVELCRRQRELLPREFELLGYEPSLWEPSDVARIRSHGLHYNLGEEVSRALTLRDFGPQVEELRRVREPSPHRLRLPEGLDLSVIPDDVLRVYRLATVAPWAAPSAGSPPPSRAGLDGSNNWVLDASRTATGRPMLANDPHRALTLPSLRYLVHLTAPGLDVVGGGEPALPGVSIGHNGRIAFGLTIFPIDQEDLYVYRTDPEDPTRYRYGDGWESMVRVTEQVPVRGGNDAEAELWFTRHGPVIRRLPERNAAFAVRAAWLEPGMAPYLGSMNYMGAESAEDFTEAMRAWGSPGENQVYAATDGTVGWMPAGRVPVRPGWDGTLPVPGDGRYEWAGRHEPGTLPSARGPQDGWIATANQMNLPPGYPNAERTVTYDWYAPYRYRRIAETLESRHDWTVEDCVGLQSDYVSLPARSIQPLLSGLTSDDPRVAQALEMLRDWDARLSADSSAAALFEIWFRRHLRPALLRSALRQLLPADRAEEALVRILPAEDAAADARVDLGLLLAPGDRLGPDPAREVRRIILDSLAGAFAEAESLLGGDPGSWQWGTLHHSLLRHPLAELLRERTGSEPEWASVGPAPRGGSGDTVGAAAYTSAFRQSGGATFRLVVDVGSWDESMAMNSPGQSGDPRSGHYRDLFDAWAADSAFPLLYSRPTVEEHTERIVTLRPAPEGP</sequence>
<feature type="binding site" evidence="5">
    <location>
        <position position="167"/>
    </location>
    <ligand>
        <name>Ca(2+)</name>
        <dbReference type="ChEBI" id="CHEBI:29108"/>
    </ligand>
</feature>
<keyword evidence="5" id="KW-0479">Metal-binding</keyword>
<dbReference type="InterPro" id="IPR043146">
    <property type="entry name" value="Penicillin_amidase_N_B-knob"/>
</dbReference>
<dbReference type="InterPro" id="IPR014395">
    <property type="entry name" value="Pen/GL7ACA/AHL_acylase"/>
</dbReference>